<accession>A0A1A9UD63</accession>
<evidence type="ECO:0000256" key="1">
    <source>
        <dbReference type="SAM" id="MobiDB-lite"/>
    </source>
</evidence>
<reference evidence="3" key="1">
    <citation type="submission" date="2020-05" db="UniProtKB">
        <authorList>
            <consortium name="EnsemblMetazoa"/>
        </authorList>
    </citation>
    <scope>IDENTIFICATION</scope>
    <source>
        <strain evidence="3">TTRI</strain>
    </source>
</reference>
<protein>
    <submittedName>
        <fullName evidence="3">Uncharacterized protein</fullName>
    </submittedName>
</protein>
<feature type="transmembrane region" description="Helical" evidence="2">
    <location>
        <begin position="6"/>
        <end position="30"/>
    </location>
</feature>
<keyword evidence="2" id="KW-1133">Transmembrane helix</keyword>
<sequence>MKTVILLYVVISMLSVFHVSFQCISLIVSLTKNDDKNSWQTSEIGLRNGKENEEEKEPRGKQRACRSDVGFCSFSCEQKCNKLIGEIIGNGEHCREQERDTGVST</sequence>
<feature type="region of interest" description="Disordered" evidence="1">
    <location>
        <begin position="39"/>
        <end position="61"/>
    </location>
</feature>
<feature type="compositionally biased region" description="Basic and acidic residues" evidence="1">
    <location>
        <begin position="48"/>
        <end position="60"/>
    </location>
</feature>
<dbReference type="EnsemblMetazoa" id="GAUT000553-RA">
    <property type="protein sequence ID" value="GAUT000553-PA"/>
    <property type="gene ID" value="GAUT000553"/>
</dbReference>
<dbReference type="Proteomes" id="UP000078200">
    <property type="component" value="Unassembled WGS sequence"/>
</dbReference>
<keyword evidence="2" id="KW-0812">Transmembrane</keyword>
<keyword evidence="4" id="KW-1185">Reference proteome</keyword>
<dbReference type="AlphaFoldDB" id="A0A1A9UD63"/>
<evidence type="ECO:0000313" key="4">
    <source>
        <dbReference type="Proteomes" id="UP000078200"/>
    </source>
</evidence>
<organism evidence="3 4">
    <name type="scientific">Glossina austeni</name>
    <name type="common">Savannah tsetse fly</name>
    <dbReference type="NCBI Taxonomy" id="7395"/>
    <lineage>
        <taxon>Eukaryota</taxon>
        <taxon>Metazoa</taxon>
        <taxon>Ecdysozoa</taxon>
        <taxon>Arthropoda</taxon>
        <taxon>Hexapoda</taxon>
        <taxon>Insecta</taxon>
        <taxon>Pterygota</taxon>
        <taxon>Neoptera</taxon>
        <taxon>Endopterygota</taxon>
        <taxon>Diptera</taxon>
        <taxon>Brachycera</taxon>
        <taxon>Muscomorpha</taxon>
        <taxon>Hippoboscoidea</taxon>
        <taxon>Glossinidae</taxon>
        <taxon>Glossina</taxon>
    </lineage>
</organism>
<evidence type="ECO:0000256" key="2">
    <source>
        <dbReference type="SAM" id="Phobius"/>
    </source>
</evidence>
<keyword evidence="2" id="KW-0472">Membrane</keyword>
<name>A0A1A9UD63_GLOAU</name>
<proteinExistence type="predicted"/>
<dbReference type="VEuPathDB" id="VectorBase:GAUT000553"/>
<evidence type="ECO:0000313" key="3">
    <source>
        <dbReference type="EnsemblMetazoa" id="GAUT000553-PA"/>
    </source>
</evidence>